<dbReference type="Gene3D" id="3.10.490.10">
    <property type="entry name" value="Gamma-glutamyl cyclotransferase-like"/>
    <property type="match status" value="1"/>
</dbReference>
<dbReference type="PANTHER" id="PTHR12510:SF4">
    <property type="entry name" value="GAMMA-GLUTAMYLAMINECYCLOTRANSFERASE"/>
    <property type="match status" value="1"/>
</dbReference>
<dbReference type="GO" id="GO:0005829">
    <property type="term" value="C:cytosol"/>
    <property type="evidence" value="ECO:0007669"/>
    <property type="project" value="TreeGrafter"/>
</dbReference>
<dbReference type="PANTHER" id="PTHR12510">
    <property type="entry name" value="TROPONIN C-AKIN-1 PROTEIN"/>
    <property type="match status" value="1"/>
</dbReference>
<feature type="domain" description="Gamma-glutamylcyclotransferase AIG2-like" evidence="4">
    <location>
        <begin position="8"/>
        <end position="118"/>
    </location>
</feature>
<protein>
    <recommendedName>
        <fullName evidence="3">Gamma-glutamylcyclotransferase family protein</fullName>
    </recommendedName>
</protein>
<evidence type="ECO:0000313" key="6">
    <source>
        <dbReference type="Proteomes" id="UP000007844"/>
    </source>
</evidence>
<dbReference type="CDD" id="cd06661">
    <property type="entry name" value="GGCT_like"/>
    <property type="match status" value="1"/>
</dbReference>
<evidence type="ECO:0000256" key="1">
    <source>
        <dbReference type="ARBA" id="ARBA00008861"/>
    </source>
</evidence>
<dbReference type="InterPro" id="IPR036568">
    <property type="entry name" value="GGCT-like_sf"/>
</dbReference>
<feature type="active site" description="Proton acceptor" evidence="2">
    <location>
        <position position="77"/>
    </location>
</feature>
<name>F3YYW3_DESAF</name>
<evidence type="ECO:0000259" key="4">
    <source>
        <dbReference type="Pfam" id="PF06094"/>
    </source>
</evidence>
<evidence type="ECO:0000256" key="2">
    <source>
        <dbReference type="PIRSR" id="PIRSR639126-1"/>
    </source>
</evidence>
<dbReference type="InterPro" id="IPR009288">
    <property type="entry name" value="AIG2-like_dom"/>
</dbReference>
<evidence type="ECO:0000313" key="5">
    <source>
        <dbReference type="EMBL" id="EGJ49608.1"/>
    </source>
</evidence>
<dbReference type="InterPro" id="IPR013024">
    <property type="entry name" value="GGCT-like"/>
</dbReference>
<dbReference type="InterPro" id="IPR039126">
    <property type="entry name" value="GGACT"/>
</dbReference>
<reference evidence="5 6" key="1">
    <citation type="journal article" date="2011" name="J. Bacteriol.">
        <title>Genome sequence of the mercury-methylating and pleomorphic Desulfovibrio africanus Strain Walvis Bay.</title>
        <authorList>
            <person name="Brown S.D."/>
            <person name="Wall J.D."/>
            <person name="Kucken A.M."/>
            <person name="Gilmour C.C."/>
            <person name="Podar M."/>
            <person name="Brandt C.C."/>
            <person name="Teshima H."/>
            <person name="Detter J.C."/>
            <person name="Han C.S."/>
            <person name="Land M.L."/>
            <person name="Lucas S."/>
            <person name="Han J."/>
            <person name="Pennacchio L."/>
            <person name="Nolan M."/>
            <person name="Pitluck S."/>
            <person name="Woyke T."/>
            <person name="Goodwin L."/>
            <person name="Palumbo A.V."/>
            <person name="Elias D.A."/>
        </authorList>
    </citation>
    <scope>NUCLEOTIDE SEQUENCE [LARGE SCALE GENOMIC DNA]</scope>
    <source>
        <strain evidence="5 6">Walvis Bay</strain>
    </source>
</reference>
<comment type="similarity">
    <text evidence="1 3">Belongs to the gamma-glutamylcyclotransferase family.</text>
</comment>
<dbReference type="KEGG" id="daf:Desaf_1269"/>
<accession>F3YYW3</accession>
<dbReference type="AlphaFoldDB" id="F3YYW3"/>
<dbReference type="eggNOG" id="COG2105">
    <property type="taxonomic scope" value="Bacteria"/>
</dbReference>
<evidence type="ECO:0000256" key="3">
    <source>
        <dbReference type="RuleBase" id="RU367036"/>
    </source>
</evidence>
<proteinExistence type="inferred from homology"/>
<dbReference type="Proteomes" id="UP000007844">
    <property type="component" value="Chromosome"/>
</dbReference>
<keyword evidence="6" id="KW-1185">Reference proteome</keyword>
<dbReference type="HOGENOM" id="CLU_083466_5_1_7"/>
<dbReference type="GO" id="GO:0061929">
    <property type="term" value="F:gamma-glutamylaminecyclotransferase activity"/>
    <property type="evidence" value="ECO:0007669"/>
    <property type="project" value="InterPro"/>
</dbReference>
<organism evidence="5 6">
    <name type="scientific">Desulfocurvibacter africanus subsp. africanus str. Walvis Bay</name>
    <dbReference type="NCBI Taxonomy" id="690850"/>
    <lineage>
        <taxon>Bacteria</taxon>
        <taxon>Pseudomonadati</taxon>
        <taxon>Thermodesulfobacteriota</taxon>
        <taxon>Desulfovibrionia</taxon>
        <taxon>Desulfovibrionales</taxon>
        <taxon>Desulfovibrionaceae</taxon>
        <taxon>Desulfocurvibacter</taxon>
    </lineage>
</organism>
<sequence length="122" mass="13998">MARDFEYVFVYGTLRRSFQNHRLLSHSPCLGGAGTRERYALYVGEYPFVVRDQPVSPIIGEVYKVDPATLMVLDALEEHPQIYRREKVPVVLDDGREIEAWLYFYPRPGGRLIESGDYAGNA</sequence>
<dbReference type="Pfam" id="PF06094">
    <property type="entry name" value="GGACT"/>
    <property type="match status" value="1"/>
</dbReference>
<dbReference type="SUPFAM" id="SSF110857">
    <property type="entry name" value="Gamma-glutamyl cyclotransferase-like"/>
    <property type="match status" value="1"/>
</dbReference>
<dbReference type="RefSeq" id="WP_014259406.1">
    <property type="nucleotide sequence ID" value="NC_016629.1"/>
</dbReference>
<dbReference type="EMBL" id="CP003221">
    <property type="protein sequence ID" value="EGJ49608.1"/>
    <property type="molecule type" value="Genomic_DNA"/>
</dbReference>
<gene>
    <name evidence="5" type="ORF">Desaf_1269</name>
</gene>
<dbReference type="STRING" id="690850.Desaf_1269"/>